<dbReference type="PANTHER" id="PTHR11062:SF281">
    <property type="entry name" value="EXOSTOSIN-LIKE 2"/>
    <property type="match status" value="1"/>
</dbReference>
<dbReference type="InterPro" id="IPR040911">
    <property type="entry name" value="Exostosin_GT47"/>
</dbReference>
<keyword evidence="4" id="KW-0735">Signal-anchor</keyword>
<organism evidence="7 8">
    <name type="scientific">Nelumbo nucifera</name>
    <name type="common">Sacred lotus</name>
    <dbReference type="NCBI Taxonomy" id="4432"/>
    <lineage>
        <taxon>Eukaryota</taxon>
        <taxon>Viridiplantae</taxon>
        <taxon>Streptophyta</taxon>
        <taxon>Embryophyta</taxon>
        <taxon>Tracheophyta</taxon>
        <taxon>Spermatophyta</taxon>
        <taxon>Magnoliopsida</taxon>
        <taxon>Proteales</taxon>
        <taxon>Nelumbonaceae</taxon>
        <taxon>Nelumbo</taxon>
    </lineage>
</organism>
<comment type="caution">
    <text evidence="7">The sequence shown here is derived from an EMBL/GenBank/DDBJ whole genome shotgun (WGS) entry which is preliminary data.</text>
</comment>
<keyword evidence="4" id="KW-0812">Transmembrane</keyword>
<dbReference type="AlphaFoldDB" id="A0A822Z5R5"/>
<evidence type="ECO:0000256" key="5">
    <source>
        <dbReference type="ARBA" id="ARBA00023034"/>
    </source>
</evidence>
<feature type="domain" description="Exostosin GT47" evidence="6">
    <location>
        <begin position="81"/>
        <end position="181"/>
    </location>
</feature>
<protein>
    <recommendedName>
        <fullName evidence="6">Exostosin GT47 domain-containing protein</fullName>
    </recommendedName>
</protein>
<dbReference type="EMBL" id="DUZY01000005">
    <property type="protein sequence ID" value="DAD39940.1"/>
    <property type="molecule type" value="Genomic_DNA"/>
</dbReference>
<evidence type="ECO:0000259" key="6">
    <source>
        <dbReference type="Pfam" id="PF03016"/>
    </source>
</evidence>
<name>A0A822Z5R5_NELNU</name>
<dbReference type="InterPro" id="IPR004263">
    <property type="entry name" value="Exostosin"/>
</dbReference>
<keyword evidence="8" id="KW-1185">Reference proteome</keyword>
<keyword evidence="3" id="KW-0808">Transferase</keyword>
<evidence type="ECO:0000256" key="2">
    <source>
        <dbReference type="ARBA" id="ARBA00010271"/>
    </source>
</evidence>
<dbReference type="PANTHER" id="PTHR11062">
    <property type="entry name" value="EXOSTOSIN HEPARAN SULFATE GLYCOSYLTRANSFERASE -RELATED"/>
    <property type="match status" value="1"/>
</dbReference>
<dbReference type="Pfam" id="PF03016">
    <property type="entry name" value="Exostosin_GT47"/>
    <property type="match status" value="1"/>
</dbReference>
<dbReference type="GO" id="GO:0000139">
    <property type="term" value="C:Golgi membrane"/>
    <property type="evidence" value="ECO:0007669"/>
    <property type="project" value="UniProtKB-SubCell"/>
</dbReference>
<evidence type="ECO:0000313" key="7">
    <source>
        <dbReference type="EMBL" id="DAD39940.1"/>
    </source>
</evidence>
<comment type="similarity">
    <text evidence="2">Belongs to the glycosyltransferase 47 family.</text>
</comment>
<dbReference type="GO" id="GO:0016757">
    <property type="term" value="F:glycosyltransferase activity"/>
    <property type="evidence" value="ECO:0007669"/>
    <property type="project" value="UniProtKB-KW"/>
</dbReference>
<keyword evidence="5" id="KW-0333">Golgi apparatus</keyword>
<comment type="subcellular location">
    <subcellularLocation>
        <location evidence="1">Golgi apparatus membrane</location>
        <topology evidence="1">Single-pass type II membrane protein</topology>
    </subcellularLocation>
</comment>
<evidence type="ECO:0000313" key="8">
    <source>
        <dbReference type="Proteomes" id="UP000607653"/>
    </source>
</evidence>
<accession>A0A822Z5R5</accession>
<evidence type="ECO:0000256" key="1">
    <source>
        <dbReference type="ARBA" id="ARBA00004323"/>
    </source>
</evidence>
<gene>
    <name evidence="7" type="ORF">HUJ06_014263</name>
</gene>
<reference evidence="7 8" key="1">
    <citation type="journal article" date="2020" name="Mol. Biol. Evol.">
        <title>Distinct Expression and Methylation Patterns for Genes with Different Fates following a Single Whole-Genome Duplication in Flowering Plants.</title>
        <authorList>
            <person name="Shi T."/>
            <person name="Rahmani R.S."/>
            <person name="Gugger P.F."/>
            <person name="Wang M."/>
            <person name="Li H."/>
            <person name="Zhang Y."/>
            <person name="Li Z."/>
            <person name="Wang Q."/>
            <person name="Van de Peer Y."/>
            <person name="Marchal K."/>
            <person name="Chen J."/>
        </authorList>
    </citation>
    <scope>NUCLEOTIDE SEQUENCE [LARGE SCALE GENOMIC DNA]</scope>
    <source>
        <tissue evidence="7">Leaf</tissue>
    </source>
</reference>
<evidence type="ECO:0000256" key="3">
    <source>
        <dbReference type="ARBA" id="ARBA00022676"/>
    </source>
</evidence>
<proteinExistence type="inferred from homology"/>
<sequence length="195" mass="22022">MGSLTNKNRVLASQSLCTRTHQIGALALVVTTFFVTRIFDQTFNSCNYSPFELKRSHDLFLPGNGGFVSWPGQGYGSHLDLKIYVYDENEIDGLKELMFGRDGKISADSCVKGQLLLKSRFWTLKKEEADLFFVPAYVKCVRMMGGLHDKEISQTYVKVLSQLPYFRLSGGRNHVFIFPSGAGGHLFRSWATYLN</sequence>
<evidence type="ECO:0000256" key="4">
    <source>
        <dbReference type="ARBA" id="ARBA00022968"/>
    </source>
</evidence>
<keyword evidence="3" id="KW-0328">Glycosyltransferase</keyword>
<dbReference type="Proteomes" id="UP000607653">
    <property type="component" value="Unassembled WGS sequence"/>
</dbReference>